<dbReference type="InterPro" id="IPR005474">
    <property type="entry name" value="Transketolase_N"/>
</dbReference>
<comment type="similarity">
    <text evidence="3">Belongs to the transketolase family.</text>
</comment>
<dbReference type="InterPro" id="IPR049557">
    <property type="entry name" value="Transketolase_CS"/>
</dbReference>
<dbReference type="SUPFAM" id="SSF52518">
    <property type="entry name" value="Thiamin diphosphate-binding fold (THDP-binding)"/>
    <property type="match status" value="2"/>
</dbReference>
<keyword evidence="8" id="KW-0460">Magnesium</keyword>
<comment type="cofactor">
    <cofactor evidence="1">
        <name>Mg(2+)</name>
        <dbReference type="ChEBI" id="CHEBI:18420"/>
    </cofactor>
</comment>
<dbReference type="RefSeq" id="WP_345386995.1">
    <property type="nucleotide sequence ID" value="NZ_BAABHG010000002.1"/>
</dbReference>
<evidence type="ECO:0000313" key="14">
    <source>
        <dbReference type="Proteomes" id="UP001597419"/>
    </source>
</evidence>
<dbReference type="PANTHER" id="PTHR43522:SF2">
    <property type="entry name" value="TRANSKETOLASE 1-RELATED"/>
    <property type="match status" value="1"/>
</dbReference>
<dbReference type="SMART" id="SM00861">
    <property type="entry name" value="Transket_pyr"/>
    <property type="match status" value="1"/>
</dbReference>
<dbReference type="Pfam" id="PF22613">
    <property type="entry name" value="Transketolase_C_1"/>
    <property type="match status" value="1"/>
</dbReference>
<evidence type="ECO:0000313" key="13">
    <source>
        <dbReference type="EMBL" id="MFD2458973.1"/>
    </source>
</evidence>
<evidence type="ECO:0000256" key="9">
    <source>
        <dbReference type="ARBA" id="ARBA00023052"/>
    </source>
</evidence>
<organism evidence="13 14">
    <name type="scientific">Amycolatopsis samaneae</name>
    <dbReference type="NCBI Taxonomy" id="664691"/>
    <lineage>
        <taxon>Bacteria</taxon>
        <taxon>Bacillati</taxon>
        <taxon>Actinomycetota</taxon>
        <taxon>Actinomycetes</taxon>
        <taxon>Pseudonocardiales</taxon>
        <taxon>Pseudonocardiaceae</taxon>
        <taxon>Amycolatopsis</taxon>
    </lineage>
</organism>
<dbReference type="Proteomes" id="UP001597419">
    <property type="component" value="Unassembled WGS sequence"/>
</dbReference>
<dbReference type="CDD" id="cd02012">
    <property type="entry name" value="TPP_TK"/>
    <property type="match status" value="1"/>
</dbReference>
<dbReference type="InterPro" id="IPR033247">
    <property type="entry name" value="Transketolase_fam"/>
</dbReference>
<dbReference type="SUPFAM" id="SSF52922">
    <property type="entry name" value="TK C-terminal domain-like"/>
    <property type="match status" value="1"/>
</dbReference>
<feature type="domain" description="Transketolase-like pyrimidine-binding" evidence="12">
    <location>
        <begin position="378"/>
        <end position="558"/>
    </location>
</feature>
<evidence type="ECO:0000256" key="7">
    <source>
        <dbReference type="ARBA" id="ARBA00022723"/>
    </source>
</evidence>
<reference evidence="14" key="1">
    <citation type="journal article" date="2019" name="Int. J. Syst. Evol. Microbiol.">
        <title>The Global Catalogue of Microorganisms (GCM) 10K type strain sequencing project: providing services to taxonomists for standard genome sequencing and annotation.</title>
        <authorList>
            <consortium name="The Broad Institute Genomics Platform"/>
            <consortium name="The Broad Institute Genome Sequencing Center for Infectious Disease"/>
            <person name="Wu L."/>
            <person name="Ma J."/>
        </authorList>
    </citation>
    <scope>NUCLEOTIDE SEQUENCE [LARGE SCALE GENOMIC DNA]</scope>
    <source>
        <strain evidence="14">CGMCC 4.7643</strain>
    </source>
</reference>
<evidence type="ECO:0000256" key="4">
    <source>
        <dbReference type="ARBA" id="ARBA00011738"/>
    </source>
</evidence>
<evidence type="ECO:0000256" key="8">
    <source>
        <dbReference type="ARBA" id="ARBA00022842"/>
    </source>
</evidence>
<dbReference type="Pfam" id="PF00456">
    <property type="entry name" value="Transketolase_N"/>
    <property type="match status" value="1"/>
</dbReference>
<comment type="catalytic activity">
    <reaction evidence="10">
        <text>D-sedoheptulose 7-phosphate + D-glyceraldehyde 3-phosphate = aldehydo-D-ribose 5-phosphate + D-xylulose 5-phosphate</text>
        <dbReference type="Rhea" id="RHEA:10508"/>
        <dbReference type="ChEBI" id="CHEBI:57483"/>
        <dbReference type="ChEBI" id="CHEBI:57737"/>
        <dbReference type="ChEBI" id="CHEBI:58273"/>
        <dbReference type="ChEBI" id="CHEBI:59776"/>
        <dbReference type="EC" id="2.2.1.1"/>
    </reaction>
</comment>
<keyword evidence="9" id="KW-0786">Thiamine pyrophosphate</keyword>
<keyword evidence="14" id="KW-1185">Reference proteome</keyword>
<dbReference type="InterPro" id="IPR020826">
    <property type="entry name" value="Transketolase_BS"/>
</dbReference>
<name>A0ABW5GD07_9PSEU</name>
<evidence type="ECO:0000256" key="11">
    <source>
        <dbReference type="NCBIfam" id="TIGR00232"/>
    </source>
</evidence>
<dbReference type="GO" id="GO:0004802">
    <property type="term" value="F:transketolase activity"/>
    <property type="evidence" value="ECO:0007669"/>
    <property type="project" value="UniProtKB-EC"/>
</dbReference>
<evidence type="ECO:0000256" key="5">
    <source>
        <dbReference type="ARBA" id="ARBA00013152"/>
    </source>
</evidence>
<dbReference type="PANTHER" id="PTHR43522">
    <property type="entry name" value="TRANSKETOLASE"/>
    <property type="match status" value="1"/>
</dbReference>
<dbReference type="Gene3D" id="3.40.50.920">
    <property type="match status" value="1"/>
</dbReference>
<gene>
    <name evidence="13" type="primary">tkt</name>
    <name evidence="13" type="ORF">ACFSYJ_10180</name>
</gene>
<evidence type="ECO:0000256" key="10">
    <source>
        <dbReference type="ARBA" id="ARBA00049473"/>
    </source>
</evidence>
<comment type="caution">
    <text evidence="13">The sequence shown here is derived from an EMBL/GenBank/DDBJ whole genome shotgun (WGS) entry which is preliminary data.</text>
</comment>
<dbReference type="PROSITE" id="PS00801">
    <property type="entry name" value="TRANSKETOLASE_1"/>
    <property type="match status" value="1"/>
</dbReference>
<dbReference type="CDD" id="cd07033">
    <property type="entry name" value="TPP_PYR_DXS_TK_like"/>
    <property type="match status" value="1"/>
</dbReference>
<dbReference type="PROSITE" id="PS00802">
    <property type="entry name" value="TRANSKETOLASE_2"/>
    <property type="match status" value="1"/>
</dbReference>
<dbReference type="InterPro" id="IPR009014">
    <property type="entry name" value="Transketo_C/PFOR_II"/>
</dbReference>
<evidence type="ECO:0000256" key="6">
    <source>
        <dbReference type="ARBA" id="ARBA00022679"/>
    </source>
</evidence>
<evidence type="ECO:0000256" key="3">
    <source>
        <dbReference type="ARBA" id="ARBA00007131"/>
    </source>
</evidence>
<dbReference type="InterPro" id="IPR029061">
    <property type="entry name" value="THDP-binding"/>
</dbReference>
<comment type="cofactor">
    <cofactor evidence="2">
        <name>thiamine diphosphate</name>
        <dbReference type="ChEBI" id="CHEBI:58937"/>
    </cofactor>
</comment>
<evidence type="ECO:0000256" key="2">
    <source>
        <dbReference type="ARBA" id="ARBA00001964"/>
    </source>
</evidence>
<keyword evidence="7" id="KW-0479">Metal-binding</keyword>
<comment type="subunit">
    <text evidence="4">Homodimer.</text>
</comment>
<dbReference type="InterPro" id="IPR005478">
    <property type="entry name" value="Transketolase_bac-like"/>
</dbReference>
<dbReference type="EC" id="2.2.1.1" evidence="5 11"/>
<dbReference type="InterPro" id="IPR055152">
    <property type="entry name" value="Transketolase-like_C_2"/>
</dbReference>
<dbReference type="NCBIfam" id="TIGR00232">
    <property type="entry name" value="tktlase_bact"/>
    <property type="match status" value="1"/>
</dbReference>
<dbReference type="InterPro" id="IPR005475">
    <property type="entry name" value="Transketolase-like_Pyr-bd"/>
</dbReference>
<proteinExistence type="inferred from homology"/>
<evidence type="ECO:0000259" key="12">
    <source>
        <dbReference type="SMART" id="SM00861"/>
    </source>
</evidence>
<accession>A0ABW5GD07</accession>
<protein>
    <recommendedName>
        <fullName evidence="5 11">Transketolase</fullName>
        <ecNumber evidence="5 11">2.2.1.1</ecNumber>
    </recommendedName>
</protein>
<dbReference type="Gene3D" id="3.40.50.970">
    <property type="match status" value="2"/>
</dbReference>
<dbReference type="Pfam" id="PF02779">
    <property type="entry name" value="Transket_pyr"/>
    <property type="match status" value="1"/>
</dbReference>
<keyword evidence="6 13" id="KW-0808">Transferase</keyword>
<evidence type="ECO:0000256" key="1">
    <source>
        <dbReference type="ARBA" id="ARBA00001946"/>
    </source>
</evidence>
<dbReference type="EMBL" id="JBHUKU010000004">
    <property type="protein sequence ID" value="MFD2458973.1"/>
    <property type="molecule type" value="Genomic_DNA"/>
</dbReference>
<sequence>MSETASTSENNPLLRRAVPADWTDTDTRAVDTVRVLAADAVENCGSGHPGTAMSLAPLAYTLFQRSLRHDPADPHWAGRDRFVLSAGHSSLTLYIQLYLAGFGLELEDLKQLRKWGSLTPGHPEYHHTKGVETTTGPLGQGLANAVGMAMAARRERGLFDPDTAPGESVFDHFVYVIASDGDIEEGVTSEASSIAGRQQLGNLIVFYDDNKISIEDDTNIALSEDVAARYEAYGWHVQTVEGGEDVVAIEAAIAAAKAETARPSFIALKTVIGYPAPTKMNTGKAHGAALGAEEVAAVKKILGFDPERNFQVDDEVIAHTRQALDRGKSARATWQEKFDAWAAANPERRALFDRLSARALPEGFAEALPSWEPDAKGVATRKASGEVLNALAGPLPELWGGSADLAESNNTTMKGADSFGPVEAGTDMWKTSPYGRTLHFGIREHAMGSILNGIALHGGTRPYGATFLIFSDYMRPPVRLAALMGLPVTYVWTHDSIGLGEDGPTHQPIEQLSALRAIPGLNVVRPADANETAYAWKAVLEDVEHPSGIALTRQNVPVLEGTDAEGVKKGGYVLAEASTGAPEVVLIATGSEVQLAVKARETLEADGIPASVVSMPCVEWFDAQEQSYKDAVLPPSVKARVSVEAGVAQSWIRFTGDAGENVSIEHFGASADAATLFREFGFTAEAVVDAARRSLAKAKNA</sequence>